<evidence type="ECO:0000256" key="2">
    <source>
        <dbReference type="ARBA" id="ARBA00012418"/>
    </source>
</evidence>
<dbReference type="EMBL" id="JBBPBN010000007">
    <property type="protein sequence ID" value="KAK9034188.1"/>
    <property type="molecule type" value="Genomic_DNA"/>
</dbReference>
<keyword evidence="6" id="KW-0804">Transcription</keyword>
<evidence type="ECO:0000313" key="10">
    <source>
        <dbReference type="Proteomes" id="UP001396334"/>
    </source>
</evidence>
<reference evidence="9 10" key="1">
    <citation type="journal article" date="2024" name="G3 (Bethesda)">
        <title>Genome assembly of Hibiscus sabdariffa L. provides insights into metabolisms of medicinal natural products.</title>
        <authorList>
            <person name="Kim T."/>
        </authorList>
    </citation>
    <scope>NUCLEOTIDE SEQUENCE [LARGE SCALE GENOMIC DNA]</scope>
    <source>
        <strain evidence="9">TK-2024</strain>
        <tissue evidence="9">Old leaves</tissue>
    </source>
</reference>
<dbReference type="PANTHER" id="PTHR10102:SF0">
    <property type="entry name" value="DNA-DIRECTED RNA POLYMERASE, MITOCHONDRIAL"/>
    <property type="match status" value="1"/>
</dbReference>
<evidence type="ECO:0000256" key="1">
    <source>
        <dbReference type="ARBA" id="ARBA00009493"/>
    </source>
</evidence>
<evidence type="ECO:0000256" key="3">
    <source>
        <dbReference type="ARBA" id="ARBA00022478"/>
    </source>
</evidence>
<comment type="caution">
    <text evidence="9">The sequence shown here is derived from an EMBL/GenBank/DDBJ whole genome shotgun (WGS) entry which is preliminary data.</text>
</comment>
<evidence type="ECO:0000256" key="5">
    <source>
        <dbReference type="ARBA" id="ARBA00022695"/>
    </source>
</evidence>
<dbReference type="EC" id="2.7.7.6" evidence="2"/>
<name>A0ABR2T9M4_9ROSI</name>
<protein>
    <recommendedName>
        <fullName evidence="2">DNA-directed RNA polymerase</fullName>
        <ecNumber evidence="2">2.7.7.6</ecNumber>
    </recommendedName>
</protein>
<comment type="similarity">
    <text evidence="1">Belongs to the phage and mitochondrial RNA polymerase family.</text>
</comment>
<dbReference type="Proteomes" id="UP001396334">
    <property type="component" value="Unassembled WGS sequence"/>
</dbReference>
<sequence length="135" mass="15100">MSRCLGVCRGTPPWEVGLTLAEDTFGKFICWRSGQLSYEACINLSEALRSSAPETTISHMPAHQQFFLVARKDGSCNVLQHYAALGRDKETNQLMSIRELLLGNSNFLSLVLSCLHHPCRGRRLNNFGLYVNANK</sequence>
<dbReference type="InterPro" id="IPR046950">
    <property type="entry name" value="DNA-dir_Rpol_C_phage-type"/>
</dbReference>
<dbReference type="PANTHER" id="PTHR10102">
    <property type="entry name" value="DNA-DIRECTED RNA POLYMERASE, MITOCHONDRIAL"/>
    <property type="match status" value="1"/>
</dbReference>
<evidence type="ECO:0000259" key="8">
    <source>
        <dbReference type="Pfam" id="PF00940"/>
    </source>
</evidence>
<accession>A0ABR2T9M4</accession>
<evidence type="ECO:0000256" key="4">
    <source>
        <dbReference type="ARBA" id="ARBA00022679"/>
    </source>
</evidence>
<gene>
    <name evidence="9" type="ORF">V6N11_050363</name>
</gene>
<dbReference type="SUPFAM" id="SSF56672">
    <property type="entry name" value="DNA/RNA polymerases"/>
    <property type="match status" value="1"/>
</dbReference>
<evidence type="ECO:0000313" key="9">
    <source>
        <dbReference type="EMBL" id="KAK9034188.1"/>
    </source>
</evidence>
<dbReference type="InterPro" id="IPR043502">
    <property type="entry name" value="DNA/RNA_pol_sf"/>
</dbReference>
<evidence type="ECO:0000256" key="6">
    <source>
        <dbReference type="ARBA" id="ARBA00023163"/>
    </source>
</evidence>
<dbReference type="InterPro" id="IPR002092">
    <property type="entry name" value="DNA-dir_Rpol_phage-type"/>
</dbReference>
<dbReference type="Pfam" id="PF00940">
    <property type="entry name" value="RNA_pol"/>
    <property type="match status" value="1"/>
</dbReference>
<proteinExistence type="inferred from homology"/>
<keyword evidence="10" id="KW-1185">Reference proteome</keyword>
<keyword evidence="3" id="KW-0240">DNA-directed RNA polymerase</keyword>
<keyword evidence="5" id="KW-0548">Nucleotidyltransferase</keyword>
<organism evidence="9 10">
    <name type="scientific">Hibiscus sabdariffa</name>
    <name type="common">roselle</name>
    <dbReference type="NCBI Taxonomy" id="183260"/>
    <lineage>
        <taxon>Eukaryota</taxon>
        <taxon>Viridiplantae</taxon>
        <taxon>Streptophyta</taxon>
        <taxon>Embryophyta</taxon>
        <taxon>Tracheophyta</taxon>
        <taxon>Spermatophyta</taxon>
        <taxon>Magnoliopsida</taxon>
        <taxon>eudicotyledons</taxon>
        <taxon>Gunneridae</taxon>
        <taxon>Pentapetalae</taxon>
        <taxon>rosids</taxon>
        <taxon>malvids</taxon>
        <taxon>Malvales</taxon>
        <taxon>Malvaceae</taxon>
        <taxon>Malvoideae</taxon>
        <taxon>Hibiscus</taxon>
    </lineage>
</organism>
<comment type="catalytic activity">
    <reaction evidence="7">
        <text>RNA(n) + a ribonucleoside 5'-triphosphate = RNA(n+1) + diphosphate</text>
        <dbReference type="Rhea" id="RHEA:21248"/>
        <dbReference type="Rhea" id="RHEA-COMP:14527"/>
        <dbReference type="Rhea" id="RHEA-COMP:17342"/>
        <dbReference type="ChEBI" id="CHEBI:33019"/>
        <dbReference type="ChEBI" id="CHEBI:61557"/>
        <dbReference type="ChEBI" id="CHEBI:140395"/>
        <dbReference type="EC" id="2.7.7.6"/>
    </reaction>
</comment>
<feature type="domain" description="DNA-directed RNA polymerase C-terminal" evidence="8">
    <location>
        <begin position="40"/>
        <end position="92"/>
    </location>
</feature>
<keyword evidence="4" id="KW-0808">Transferase</keyword>
<evidence type="ECO:0000256" key="7">
    <source>
        <dbReference type="ARBA" id="ARBA00048552"/>
    </source>
</evidence>